<proteinExistence type="predicted"/>
<reference evidence="1" key="2">
    <citation type="submission" date="2015-03" db="EMBL/GenBank/DDBJ databases">
        <authorList>
            <person name="Chow C.-E.T."/>
            <person name="Winget D.M."/>
            <person name="White R.A.III."/>
            <person name="Hallam S.J."/>
            <person name="Suttle C.A."/>
        </authorList>
    </citation>
    <scope>NUCLEOTIDE SEQUENCE</scope>
    <source>
        <strain evidence="1">Oxic1_10</strain>
    </source>
</reference>
<evidence type="ECO:0000313" key="1">
    <source>
        <dbReference type="EMBL" id="AKH48565.1"/>
    </source>
</evidence>
<organism evidence="1">
    <name type="scientific">uncultured marine virus</name>
    <dbReference type="NCBI Taxonomy" id="186617"/>
    <lineage>
        <taxon>Viruses</taxon>
        <taxon>environmental samples</taxon>
    </lineage>
</organism>
<protein>
    <recommendedName>
        <fullName evidence="2">IrrE N-terminal-like domain-containing protein</fullName>
    </recommendedName>
</protein>
<accession>A0A0F7L9J5</accession>
<dbReference type="EMBL" id="KR029605">
    <property type="protein sequence ID" value="AKH48565.1"/>
    <property type="molecule type" value="Genomic_DNA"/>
</dbReference>
<evidence type="ECO:0008006" key="2">
    <source>
        <dbReference type="Google" id="ProtNLM"/>
    </source>
</evidence>
<sequence>MPQLEHISYGRKKIKVSFEILEQMYAYYEPNKNLLVIDKRVKGLKLFNTIMHELFHIIINLADINVNKRGEEPIAQAIGDGYEKVFRQNPKLWTLLTKLLK</sequence>
<name>A0A0F7L9J5_9VIRU</name>
<reference evidence="1" key="1">
    <citation type="journal article" date="2015" name="Front. Microbiol.">
        <title>Combining genomic sequencing methods to explore viral diversity and reveal potential virus-host interactions.</title>
        <authorList>
            <person name="Chow C.E."/>
            <person name="Winget D.M."/>
            <person name="White R.A.III."/>
            <person name="Hallam S.J."/>
            <person name="Suttle C.A."/>
        </authorList>
    </citation>
    <scope>NUCLEOTIDE SEQUENCE</scope>
    <source>
        <strain evidence="1">Oxic1_10</strain>
    </source>
</reference>